<dbReference type="RefSeq" id="WP_100304414.1">
    <property type="nucleotide sequence ID" value="NZ_PGET01000001.1"/>
</dbReference>
<gene>
    <name evidence="1" type="ORF">H171_1305</name>
</gene>
<evidence type="ECO:0000313" key="1">
    <source>
        <dbReference type="EMBL" id="PJJ27825.1"/>
    </source>
</evidence>
<dbReference type="OrthoDB" id="1697867at2"/>
<organism evidence="1 2">
    <name type="scientific">[Clostridium] celerecrescens 18A</name>
    <dbReference type="NCBI Taxonomy" id="1286362"/>
    <lineage>
        <taxon>Bacteria</taxon>
        <taxon>Bacillati</taxon>
        <taxon>Bacillota</taxon>
        <taxon>Clostridia</taxon>
        <taxon>Lachnospirales</taxon>
        <taxon>Lachnospiraceae</taxon>
        <taxon>Lacrimispora</taxon>
    </lineage>
</organism>
<protein>
    <submittedName>
        <fullName evidence="1">SPP1 family phage portal protein</fullName>
    </submittedName>
</protein>
<name>A0A2M8Z2Z2_9FIRM</name>
<reference evidence="1 2" key="1">
    <citation type="submission" date="2017-11" db="EMBL/GenBank/DDBJ databases">
        <title>Understudied soil microbes with underappreciated capabilities: Untangling the Clostridium saccharolyticum group.</title>
        <authorList>
            <person name="Leschine S."/>
        </authorList>
    </citation>
    <scope>NUCLEOTIDE SEQUENCE [LARGE SCALE GENOMIC DNA]</scope>
    <source>
        <strain evidence="1 2">18A</strain>
    </source>
</reference>
<comment type="caution">
    <text evidence="1">The sequence shown here is derived from an EMBL/GenBank/DDBJ whole genome shotgun (WGS) entry which is preliminary data.</text>
</comment>
<dbReference type="EMBL" id="PGET01000001">
    <property type="protein sequence ID" value="PJJ27825.1"/>
    <property type="molecule type" value="Genomic_DNA"/>
</dbReference>
<dbReference type="InterPro" id="IPR021145">
    <property type="entry name" value="Portal_protein_SPP1_Gp6-like"/>
</dbReference>
<evidence type="ECO:0000313" key="2">
    <source>
        <dbReference type="Proteomes" id="UP000231092"/>
    </source>
</evidence>
<sequence length="483" mass="55112">MNKLSYIDICKGAFGRKVAYTSVSTITSENILKVVGRAVSILNYNRPFIRYLHDYYMGDQPILYREKAVRPEINNKTVENHALEIVRFKAGQTYGEPIQYVSRKKDENINKAVDALNDYMRDAHKQARDIELGTWQSSVGTAYKATLKAGKNNPVPFWIHIPTPLNTIVVYSQVDGRDMLSIQQLKDENEQQYYLCFSEDKYFIIKNGRITDNNINGFGGIPIIEYPNNPDRLSDIEIVITALDQMNKMQSDRMNGIEQFVQAFMLFKNCEISKDEFIEMSQLGAIQVKDSGQANKSDVKLMTAELNQEQTQVSKDDVYRQVLVVEGMPDRQQNTGGDTGQAVYLRNGWDFAEQRAKLDEPFIIEAEKKHCQIVLNIIKQTTNDVPLTVRDFDVKITRNSTDNMLVKAQALDYLLKNKVNPLIALTTCGLFGDPEKVWLMSKPYMDTIFKTQEQLDVEVEKGRAYELLKNQSNNAVAKTGEAE</sequence>
<dbReference type="AlphaFoldDB" id="A0A2M8Z2Z2"/>
<dbReference type="Proteomes" id="UP000231092">
    <property type="component" value="Unassembled WGS sequence"/>
</dbReference>
<accession>A0A2M8Z2Z2</accession>
<proteinExistence type="predicted"/>
<dbReference type="Pfam" id="PF05133">
    <property type="entry name" value="SPP1_portal"/>
    <property type="match status" value="1"/>
</dbReference>